<evidence type="ECO:0000313" key="1">
    <source>
        <dbReference type="EMBL" id="KAJ7699068.1"/>
    </source>
</evidence>
<sequence>MEMYYDEADIPSLDLFECAPKLQEVFVNPELWNFTVTMQVPWPQLLKYGGSNTWNGHLDALRSGSNLVECTLEVASGFGPLGPRVLLPRLLRLSLSDTAFLTSLETPALLELHCDADSTLPSFFYRVPCQLQKLGLGVLENTDVSGLITIINAIPTITYLGIVSKLPAELLHELCATPNWRLR</sequence>
<gene>
    <name evidence="1" type="ORF">B0H17DRAFT_1196644</name>
</gene>
<keyword evidence="2" id="KW-1185">Reference proteome</keyword>
<dbReference type="AlphaFoldDB" id="A0AAD7GQ32"/>
<protein>
    <submittedName>
        <fullName evidence="1">Uncharacterized protein</fullName>
    </submittedName>
</protein>
<comment type="caution">
    <text evidence="1">The sequence shown here is derived from an EMBL/GenBank/DDBJ whole genome shotgun (WGS) entry which is preliminary data.</text>
</comment>
<accession>A0AAD7GQ32</accession>
<proteinExistence type="predicted"/>
<organism evidence="1 2">
    <name type="scientific">Mycena rosella</name>
    <name type="common">Pink bonnet</name>
    <name type="synonym">Agaricus rosellus</name>
    <dbReference type="NCBI Taxonomy" id="1033263"/>
    <lineage>
        <taxon>Eukaryota</taxon>
        <taxon>Fungi</taxon>
        <taxon>Dikarya</taxon>
        <taxon>Basidiomycota</taxon>
        <taxon>Agaricomycotina</taxon>
        <taxon>Agaricomycetes</taxon>
        <taxon>Agaricomycetidae</taxon>
        <taxon>Agaricales</taxon>
        <taxon>Marasmiineae</taxon>
        <taxon>Mycenaceae</taxon>
        <taxon>Mycena</taxon>
    </lineage>
</organism>
<dbReference type="EMBL" id="JARKIE010000024">
    <property type="protein sequence ID" value="KAJ7699068.1"/>
    <property type="molecule type" value="Genomic_DNA"/>
</dbReference>
<name>A0AAD7GQ32_MYCRO</name>
<evidence type="ECO:0000313" key="2">
    <source>
        <dbReference type="Proteomes" id="UP001221757"/>
    </source>
</evidence>
<reference evidence="1" key="1">
    <citation type="submission" date="2023-03" db="EMBL/GenBank/DDBJ databases">
        <title>Massive genome expansion in bonnet fungi (Mycena s.s.) driven by repeated elements and novel gene families across ecological guilds.</title>
        <authorList>
            <consortium name="Lawrence Berkeley National Laboratory"/>
            <person name="Harder C.B."/>
            <person name="Miyauchi S."/>
            <person name="Viragh M."/>
            <person name="Kuo A."/>
            <person name="Thoen E."/>
            <person name="Andreopoulos B."/>
            <person name="Lu D."/>
            <person name="Skrede I."/>
            <person name="Drula E."/>
            <person name="Henrissat B."/>
            <person name="Morin E."/>
            <person name="Kohler A."/>
            <person name="Barry K."/>
            <person name="LaButti K."/>
            <person name="Morin E."/>
            <person name="Salamov A."/>
            <person name="Lipzen A."/>
            <person name="Mereny Z."/>
            <person name="Hegedus B."/>
            <person name="Baldrian P."/>
            <person name="Stursova M."/>
            <person name="Weitz H."/>
            <person name="Taylor A."/>
            <person name="Grigoriev I.V."/>
            <person name="Nagy L.G."/>
            <person name="Martin F."/>
            <person name="Kauserud H."/>
        </authorList>
    </citation>
    <scope>NUCLEOTIDE SEQUENCE</scope>
    <source>
        <strain evidence="1">CBHHK067</strain>
    </source>
</reference>
<dbReference type="Proteomes" id="UP001221757">
    <property type="component" value="Unassembled WGS sequence"/>
</dbReference>